<accession>A0A336LRZ8</accession>
<proteinExistence type="inferred from homology"/>
<feature type="domain" description="Ig-like" evidence="7">
    <location>
        <begin position="789"/>
        <end position="881"/>
    </location>
</feature>
<feature type="compositionally biased region" description="Basic residues" evidence="6">
    <location>
        <begin position="302"/>
        <end position="316"/>
    </location>
</feature>
<feature type="domain" description="Fibronectin type-III" evidence="8">
    <location>
        <begin position="1717"/>
        <end position="1811"/>
    </location>
</feature>
<evidence type="ECO:0000259" key="7">
    <source>
        <dbReference type="PROSITE" id="PS50835"/>
    </source>
</evidence>
<dbReference type="InterPro" id="IPR036179">
    <property type="entry name" value="Ig-like_dom_sf"/>
</dbReference>
<dbReference type="SMART" id="SM00408">
    <property type="entry name" value="IGc2"/>
    <property type="match status" value="6"/>
</dbReference>
<dbReference type="FunFam" id="2.60.40.10:FF:000127">
    <property type="entry name" value="titin isoform X1"/>
    <property type="match status" value="1"/>
</dbReference>
<name>A0A336LRZ8_CULSO</name>
<evidence type="ECO:0000256" key="3">
    <source>
        <dbReference type="ARBA" id="ARBA00022490"/>
    </source>
</evidence>
<reference evidence="9" key="1">
    <citation type="submission" date="2018-07" db="EMBL/GenBank/DDBJ databases">
        <authorList>
            <person name="Quirk P.G."/>
            <person name="Krulwich T.A."/>
        </authorList>
    </citation>
    <scope>NUCLEOTIDE SEQUENCE</scope>
</reference>
<dbReference type="PROSITE" id="PS50835">
    <property type="entry name" value="IG_LIKE"/>
    <property type="match status" value="6"/>
</dbReference>
<gene>
    <name evidence="9" type="primary">CSON014789</name>
</gene>
<feature type="domain" description="Ig-like" evidence="7">
    <location>
        <begin position="895"/>
        <end position="1085"/>
    </location>
</feature>
<dbReference type="SMART" id="SM00409">
    <property type="entry name" value="IG"/>
    <property type="match status" value="7"/>
</dbReference>
<protein>
    <submittedName>
        <fullName evidence="9">CSON014789 protein</fullName>
    </submittedName>
</protein>
<dbReference type="InterPro" id="IPR036116">
    <property type="entry name" value="FN3_sf"/>
</dbReference>
<dbReference type="Pfam" id="PF07679">
    <property type="entry name" value="I-set"/>
    <property type="match status" value="7"/>
</dbReference>
<dbReference type="PROSITE" id="PS50853">
    <property type="entry name" value="FN3"/>
    <property type="match status" value="2"/>
</dbReference>
<dbReference type="InterPro" id="IPR003598">
    <property type="entry name" value="Ig_sub2"/>
</dbReference>
<dbReference type="InterPro" id="IPR013098">
    <property type="entry name" value="Ig_I-set"/>
</dbReference>
<dbReference type="InterPro" id="IPR003961">
    <property type="entry name" value="FN3_dom"/>
</dbReference>
<dbReference type="InterPro" id="IPR013783">
    <property type="entry name" value="Ig-like_fold"/>
</dbReference>
<keyword evidence="5" id="KW-0393">Immunoglobulin domain</keyword>
<keyword evidence="4" id="KW-0677">Repeat</keyword>
<evidence type="ECO:0000256" key="4">
    <source>
        <dbReference type="ARBA" id="ARBA00022737"/>
    </source>
</evidence>
<feature type="compositionally biased region" description="Acidic residues" evidence="6">
    <location>
        <begin position="458"/>
        <end position="467"/>
    </location>
</feature>
<dbReference type="PANTHER" id="PTHR19890">
    <property type="entry name" value="FIBROBLAST GROWTH FACTOR RECEPTOR"/>
    <property type="match status" value="1"/>
</dbReference>
<feature type="compositionally biased region" description="Basic and acidic residues" evidence="6">
    <location>
        <begin position="366"/>
        <end position="380"/>
    </location>
</feature>
<dbReference type="FunFam" id="2.60.40.10:FF:000107">
    <property type="entry name" value="Myosin, light chain kinase a"/>
    <property type="match status" value="2"/>
</dbReference>
<dbReference type="GO" id="GO:0045989">
    <property type="term" value="P:positive regulation of striated muscle contraction"/>
    <property type="evidence" value="ECO:0007669"/>
    <property type="project" value="UniProtKB-ARBA"/>
</dbReference>
<evidence type="ECO:0000313" key="9">
    <source>
        <dbReference type="EMBL" id="SSX19503.1"/>
    </source>
</evidence>
<feature type="compositionally biased region" description="Basic residues" evidence="6">
    <location>
        <begin position="1469"/>
        <end position="1481"/>
    </location>
</feature>
<feature type="region of interest" description="Disordered" evidence="6">
    <location>
        <begin position="301"/>
        <end position="467"/>
    </location>
</feature>
<dbReference type="FunFam" id="2.60.40.10:FF:000080">
    <property type="entry name" value="Myosin light chain kinase, smooth muscle"/>
    <property type="match status" value="1"/>
</dbReference>
<feature type="domain" description="Ig-like" evidence="7">
    <location>
        <begin position="1101"/>
        <end position="1192"/>
    </location>
</feature>
<dbReference type="CDD" id="cd00063">
    <property type="entry name" value="FN3"/>
    <property type="match status" value="2"/>
</dbReference>
<dbReference type="GO" id="GO:0005737">
    <property type="term" value="C:cytoplasm"/>
    <property type="evidence" value="ECO:0007669"/>
    <property type="project" value="UniProtKB-SubCell"/>
</dbReference>
<comment type="similarity">
    <text evidence="2">Belongs to the protein kinase superfamily. CAMK Ser/Thr protein kinase family.</text>
</comment>
<feature type="domain" description="Ig-like" evidence="7">
    <location>
        <begin position="1348"/>
        <end position="1436"/>
    </location>
</feature>
<dbReference type="SMART" id="SM00060">
    <property type="entry name" value="FN3"/>
    <property type="match status" value="2"/>
</dbReference>
<dbReference type="FunFam" id="2.60.40.10:FF:000425">
    <property type="entry name" value="Myosin light chain kinase"/>
    <property type="match status" value="3"/>
</dbReference>
<feature type="region of interest" description="Disordered" evidence="6">
    <location>
        <begin position="1457"/>
        <end position="1505"/>
    </location>
</feature>
<sequence length="1976" mass="224463">MPEKVQIIETKSLEGPTKKHVIKKRVIKKTKGLKQEITEIVTREEENLAPIISVEVTESTIDDSVKPLKPFEEPLTNAQIVEELPETVEITQVETKEGPKKQITKKRVIKKKTGRKQSVTEIVTKQTEGQKPTTSVKVTELDLPLEEAFENIEPFKLKKHKAHETVTEELPEHIQVFETQTLEGPKKKTIIKKRTLKKKKGDKEEITEILTKQDEGQLPETVVTVSEIEAQPQEEVETLEPFKEVPDKAIERKSSIPSETAEEFKPELAELLVEFMKKTAAPSEQKPEDEKITEMVLEDGKPKRKVVKRKVTKKKKISPDEDEVIKRLLELEVSKTPLEDYEKTEYTPKPKPEETIETPVPWQRGPKKEKPVPETPEEKQWPTGKRRPKPEEEKEEITLKPIPKPKKEAEPKPESEDEGPKFKPHEFPDEQPEKEKQKIKKKIKVKKPKHRDGVTIEEVSDDLPDDIIPETDSAAVIIEEQEPLEIVQESPLEETQPMKKKKRPAPLKLDLEEILKPQERVFISEEEVIQDVSEVKRKKKSKQKRVVIREELNTIEYKSDSSPLESEEEEFSKTAVVTLKQPEKVKQVPEPVEHTAVEEEDVVFTKETQIKTKAKVVKKEKKRIHIEDRQPFPELEIITEKRVGQDIVEKYPDENVIDDEVVQELHETQIEEVKALKKKVKETRVQIMPPRFIEKLQPTITEKDKPVLLTCKVEGTPFPDITWFFNDVELFASEQYVMTIIENVATLEIVKATPKDVGIYSCQAKNEGGIATTRTNIIVQEPEETGIAPSFITPLKIEVPEDKDKAKVTCQVHGIPQPIVKWYKEDVEIVNCEETIITYDETTGHTVLEVNNPEKNRPIVYTIEAENKFGRAIGRANVFIQEHLIEKKPEKLKAPKIITPLRAQIVKTGSTLVFDCKYEGLPQPTVKWFKNGKEIKVEEEEEVTIITEEYRSRLEIRNVNRKRTGKYEIVATNKAGEAKSSGSVVVSDTKDEQVKAPRFIKPLTPKIVAEGEVVILEATVESHPTSSFQWFYHQTPIKSSNETRIVTNENKSVLIIESFTRRSSGAYTCRAENVAGSVTSTATVEILEEVHMEEVTEFTSPRFVEKIKPTKVMDGEKLVLSCQVRAVPTPKIQWMHNNLVINEAKHVQLEQDNTGICTLIIPEIFPENAGEYTCVAENKFGKATCKTTVVVDAFEYIPDSEITSQTQEEEDHTLEEEDTLAEFAPKIVKELPKVVETTDKQLTKLEVKVKGQPKPTIKWLKAGEEIIPSEDFQIFNFDDGTSVLVINDVYPDDAGEITFEAYNALGVAVTTTELRVEEIVGTKEYRKPEWVSHMEEMQEALKAAYCVPSFINEVKDTRAMMGEPAKLHCHFQGNPRPDVIWYHNGKACISSENIRILTSEDRSVLQIKKVDVEDFGFYVCKLMSDAGTAESRAKLNQSITATVSTDESASLDIFAKSKGGSDTSGSKTGKVKRTIRVKKQRPTSGDQAENLSKMHSEKETISSFSTTKKEEFATGTLEQTTIINVKTIEDVQIEEMEMTDEQINSKTLKVTDIEKLKHSTEVNNIWNSFKTTELAPFELPLRELATIGFLVKNGITVSEISNLYHESHFPALQTTEAQAALVQLLEREGHAAFVSEVITEESETDEAFVAKTVGFRALMKMIEIEHVNIEEIISHFSPEDFVSQEWKMEQTQETYETKQITSSSATHEVRTVAPPSPPQNLRITDVTSKSVSLEWESPASDGGSDITDYIIEKRLTSSTKWTKVQTLETHYRTYCIDNLKEKSELVFRVMAVNAIGVSAPAITKGVKLKSHATVPTPPTGPLEIRSLGPNVNLVEWGIPESDGGAPLQGYNIAVRDIKKTMWIEVGKVPAGVQRYNIRDLQEDHEYMVRIFARNEIGLSEPLESDEVYKVEIGMGQDAAGEEPKSQLSASFSTQNTSSWMRDNNMDADINTYARHKLIRRDEYFFRVWHYAKKLFK</sequence>
<dbReference type="GO" id="GO:0040017">
    <property type="term" value="P:positive regulation of locomotion"/>
    <property type="evidence" value="ECO:0007669"/>
    <property type="project" value="UniProtKB-ARBA"/>
</dbReference>
<comment type="subcellular location">
    <subcellularLocation>
        <location evidence="1">Cytoplasm</location>
    </subcellularLocation>
</comment>
<dbReference type="GO" id="GO:0060298">
    <property type="term" value="P:positive regulation of sarcomere organization"/>
    <property type="evidence" value="ECO:0007669"/>
    <property type="project" value="UniProtKB-ARBA"/>
</dbReference>
<feature type="compositionally biased region" description="Basic and acidic residues" evidence="6">
    <location>
        <begin position="389"/>
        <end position="398"/>
    </location>
</feature>
<dbReference type="InterPro" id="IPR052615">
    <property type="entry name" value="FGFRL"/>
</dbReference>
<dbReference type="InterPro" id="IPR007110">
    <property type="entry name" value="Ig-like_dom"/>
</dbReference>
<organism evidence="9">
    <name type="scientific">Culicoides sonorensis</name>
    <name type="common">Biting midge</name>
    <dbReference type="NCBI Taxonomy" id="179676"/>
    <lineage>
        <taxon>Eukaryota</taxon>
        <taxon>Metazoa</taxon>
        <taxon>Ecdysozoa</taxon>
        <taxon>Arthropoda</taxon>
        <taxon>Hexapoda</taxon>
        <taxon>Insecta</taxon>
        <taxon>Pterygota</taxon>
        <taxon>Neoptera</taxon>
        <taxon>Endopterygota</taxon>
        <taxon>Diptera</taxon>
        <taxon>Nematocera</taxon>
        <taxon>Chironomoidea</taxon>
        <taxon>Ceratopogonidae</taxon>
        <taxon>Ceratopogoninae</taxon>
        <taxon>Culicoides</taxon>
        <taxon>Monoculicoides</taxon>
    </lineage>
</organism>
<dbReference type="CDD" id="cd00096">
    <property type="entry name" value="Ig"/>
    <property type="match status" value="1"/>
</dbReference>
<dbReference type="SUPFAM" id="SSF48726">
    <property type="entry name" value="Immunoglobulin"/>
    <property type="match status" value="7"/>
</dbReference>
<feature type="compositionally biased region" description="Basic and acidic residues" evidence="6">
    <location>
        <begin position="324"/>
        <end position="354"/>
    </location>
</feature>
<feature type="compositionally biased region" description="Low complexity" evidence="6">
    <location>
        <begin position="1457"/>
        <end position="1468"/>
    </location>
</feature>
<evidence type="ECO:0000256" key="6">
    <source>
        <dbReference type="SAM" id="MobiDB-lite"/>
    </source>
</evidence>
<dbReference type="Pfam" id="PF00041">
    <property type="entry name" value="fn3"/>
    <property type="match status" value="2"/>
</dbReference>
<feature type="compositionally biased region" description="Basic residues" evidence="6">
    <location>
        <begin position="437"/>
        <end position="450"/>
    </location>
</feature>
<feature type="compositionally biased region" description="Basic and acidic residues" evidence="6">
    <location>
        <begin position="405"/>
        <end position="436"/>
    </location>
</feature>
<feature type="region of interest" description="Disordered" evidence="6">
    <location>
        <begin position="1698"/>
        <end position="1720"/>
    </location>
</feature>
<feature type="domain" description="Fibronectin type-III" evidence="8">
    <location>
        <begin position="1817"/>
        <end position="1913"/>
    </location>
</feature>
<keyword evidence="3" id="KW-0963">Cytoplasm</keyword>
<feature type="domain" description="Ig-like" evidence="7">
    <location>
        <begin position="1225"/>
        <end position="1317"/>
    </location>
</feature>
<evidence type="ECO:0000256" key="2">
    <source>
        <dbReference type="ARBA" id="ARBA00006692"/>
    </source>
</evidence>
<dbReference type="GO" id="GO:0009653">
    <property type="term" value="P:anatomical structure morphogenesis"/>
    <property type="evidence" value="ECO:0007669"/>
    <property type="project" value="UniProtKB-ARBA"/>
</dbReference>
<dbReference type="EMBL" id="UFQT01000086">
    <property type="protein sequence ID" value="SSX19503.1"/>
    <property type="molecule type" value="Genomic_DNA"/>
</dbReference>
<evidence type="ECO:0000256" key="5">
    <source>
        <dbReference type="ARBA" id="ARBA00023319"/>
    </source>
</evidence>
<dbReference type="PANTHER" id="PTHR19890:SF10">
    <property type="entry name" value="FIBROBLAST GROWTH FACTOR RECEPTOR-LIKE 1"/>
    <property type="match status" value="1"/>
</dbReference>
<dbReference type="Gene3D" id="2.60.40.10">
    <property type="entry name" value="Immunoglobulins"/>
    <property type="match status" value="9"/>
</dbReference>
<dbReference type="VEuPathDB" id="VectorBase:CSON014789"/>
<dbReference type="SUPFAM" id="SSF49265">
    <property type="entry name" value="Fibronectin type III"/>
    <property type="match status" value="1"/>
</dbReference>
<evidence type="ECO:0000259" key="8">
    <source>
        <dbReference type="PROSITE" id="PS50853"/>
    </source>
</evidence>
<dbReference type="InterPro" id="IPR003599">
    <property type="entry name" value="Ig_sub"/>
</dbReference>
<feature type="domain" description="Ig-like" evidence="7">
    <location>
        <begin position="690"/>
        <end position="778"/>
    </location>
</feature>
<dbReference type="GO" id="GO:0030154">
    <property type="term" value="P:cell differentiation"/>
    <property type="evidence" value="ECO:0007669"/>
    <property type="project" value="UniProtKB-ARBA"/>
</dbReference>
<evidence type="ECO:0000256" key="1">
    <source>
        <dbReference type="ARBA" id="ARBA00004496"/>
    </source>
</evidence>
<feature type="region of interest" description="Disordered" evidence="6">
    <location>
        <begin position="479"/>
        <end position="504"/>
    </location>
</feature>